<dbReference type="AlphaFoldDB" id="A0A8H7SJQ4"/>
<gene>
    <name evidence="2" type="ORF">INT48_000399</name>
</gene>
<dbReference type="EMBL" id="JAEPRE010000284">
    <property type="protein sequence ID" value="KAG2229333.1"/>
    <property type="molecule type" value="Genomic_DNA"/>
</dbReference>
<organism evidence="2 3">
    <name type="scientific">Thamnidium elegans</name>
    <dbReference type="NCBI Taxonomy" id="101142"/>
    <lineage>
        <taxon>Eukaryota</taxon>
        <taxon>Fungi</taxon>
        <taxon>Fungi incertae sedis</taxon>
        <taxon>Mucoromycota</taxon>
        <taxon>Mucoromycotina</taxon>
        <taxon>Mucoromycetes</taxon>
        <taxon>Mucorales</taxon>
        <taxon>Mucorineae</taxon>
        <taxon>Mucoraceae</taxon>
        <taxon>Thamnidium</taxon>
    </lineage>
</organism>
<keyword evidence="3" id="KW-1185">Reference proteome</keyword>
<feature type="compositionally biased region" description="Basic residues" evidence="1">
    <location>
        <begin position="724"/>
        <end position="743"/>
    </location>
</feature>
<evidence type="ECO:0000256" key="1">
    <source>
        <dbReference type="SAM" id="MobiDB-lite"/>
    </source>
</evidence>
<evidence type="ECO:0000313" key="3">
    <source>
        <dbReference type="Proteomes" id="UP000613177"/>
    </source>
</evidence>
<proteinExistence type="predicted"/>
<sequence>MSEITTVSADPLHQLVDHGFPLYRFREKTRTIKVLEETQVISRNNDYKPTPFTTKNNISEVPDLGQDFIKPLVNIVWQDMHDIRSLEELDPLKGNSLIVTDDSVDTEIAIFSIAIISTDKVTIIETMSLEYPIRQIQLSPLSNSHIKIILIRTTSTIHLLHLDQDRKIIPVHRLFLPDFSDINRKVDYSMPIHTEPSPFYNDQYLFTTNNGYTALMDATNNKVLFQDLDPISEDTPYKSRWRSCGFGKTPFTIYTATPDCIKEFVIRRDNITSKLLAIPNERIVAFQTTQHSLYCFATTTSIAVMDRMYPERPLVTWLHRMRDGPPTDIIIDQLLDDKWRITAFSKHTQRFTMISLHYINKPAKNCKPIIKILELFNFTLPVIKFEEIFNYKSRINLVGCSIRILSQTEHDTTQGNLVLSIYRSFEDGSIRVNYIELGSDQHTTFTGHPTYTVVSQSESFDQLMSNLGLELLPERKPRSHSSETVDIAVSTFREYLEHIEPGSLSLKDEFKRKIAEKVQHLKSTCTFRDLFENEEYRDYKLQDLNDFLDQMEVHEEIERARQVDTFGIYHHGQPTDMQLHRKLKQAHEKEIHLSSVMIRPLRDDTTKFRYLDTATYNFPSTITSKLFSDLWSVNDTRYDQLEFPTYSPNKLLQPEQFPSVNIYNKLGSPEPFLSQQQQSMPEIPMSVPVLSTTTTKKRKKEEEQPQHDFSNISTQPLPGVFGSRIKKPTKKPVKKKSKTSGFK</sequence>
<feature type="compositionally biased region" description="Polar residues" evidence="1">
    <location>
        <begin position="707"/>
        <end position="716"/>
    </location>
</feature>
<feature type="region of interest" description="Disordered" evidence="1">
    <location>
        <begin position="686"/>
        <end position="743"/>
    </location>
</feature>
<evidence type="ECO:0000313" key="2">
    <source>
        <dbReference type="EMBL" id="KAG2229333.1"/>
    </source>
</evidence>
<protein>
    <submittedName>
        <fullName evidence="2">Uncharacterized protein</fullName>
    </submittedName>
</protein>
<dbReference type="Proteomes" id="UP000613177">
    <property type="component" value="Unassembled WGS sequence"/>
</dbReference>
<comment type="caution">
    <text evidence="2">The sequence shown here is derived from an EMBL/GenBank/DDBJ whole genome shotgun (WGS) entry which is preliminary data.</text>
</comment>
<accession>A0A8H7SJQ4</accession>
<reference evidence="2" key="1">
    <citation type="submission" date="2021-01" db="EMBL/GenBank/DDBJ databases">
        <title>Metabolic potential, ecology and presence of endohyphal bacteria is reflected in genomic diversity of Mucoromycotina.</title>
        <authorList>
            <person name="Muszewska A."/>
            <person name="Okrasinska A."/>
            <person name="Steczkiewicz K."/>
            <person name="Drgas O."/>
            <person name="Orlowska M."/>
            <person name="Perlinska-Lenart U."/>
            <person name="Aleksandrzak-Piekarczyk T."/>
            <person name="Szatraj K."/>
            <person name="Zielenkiewicz U."/>
            <person name="Pilsyk S."/>
            <person name="Malc E."/>
            <person name="Mieczkowski P."/>
            <person name="Kruszewska J.S."/>
            <person name="Biernat P."/>
            <person name="Pawlowska J."/>
        </authorList>
    </citation>
    <scope>NUCLEOTIDE SEQUENCE</scope>
    <source>
        <strain evidence="2">WA0000018081</strain>
    </source>
</reference>
<name>A0A8H7SJQ4_9FUNG</name>